<proteinExistence type="predicted"/>
<dbReference type="AlphaFoldDB" id="V9ELP8"/>
<reference evidence="1 2" key="1">
    <citation type="submission" date="2013-11" db="EMBL/GenBank/DDBJ databases">
        <title>The Genome Sequence of Phytophthora parasitica P1569.</title>
        <authorList>
            <consortium name="The Broad Institute Genomics Platform"/>
            <person name="Russ C."/>
            <person name="Tyler B."/>
            <person name="Panabieres F."/>
            <person name="Shan W."/>
            <person name="Tripathy S."/>
            <person name="Grunwald N."/>
            <person name="Machado M."/>
            <person name="Johnson C.S."/>
            <person name="Arredondo F."/>
            <person name="Hong C."/>
            <person name="Coffey M."/>
            <person name="Young S.K."/>
            <person name="Zeng Q."/>
            <person name="Gargeya S."/>
            <person name="Fitzgerald M."/>
            <person name="Abouelleil A."/>
            <person name="Alvarado L."/>
            <person name="Chapman S.B."/>
            <person name="Gainer-Dewar J."/>
            <person name="Goldberg J."/>
            <person name="Griggs A."/>
            <person name="Gujja S."/>
            <person name="Hansen M."/>
            <person name="Howarth C."/>
            <person name="Imamovic A."/>
            <person name="Ireland A."/>
            <person name="Larimer J."/>
            <person name="McCowan C."/>
            <person name="Murphy C."/>
            <person name="Pearson M."/>
            <person name="Poon T.W."/>
            <person name="Priest M."/>
            <person name="Roberts A."/>
            <person name="Saif S."/>
            <person name="Shea T."/>
            <person name="Sykes S."/>
            <person name="Wortman J."/>
            <person name="Nusbaum C."/>
            <person name="Birren B."/>
        </authorList>
    </citation>
    <scope>NUCLEOTIDE SEQUENCE [LARGE SCALE GENOMIC DNA]</scope>
    <source>
        <strain evidence="1 2">P1569</strain>
    </source>
</reference>
<comment type="caution">
    <text evidence="1">The sequence shown here is derived from an EMBL/GenBank/DDBJ whole genome shotgun (WGS) entry which is preliminary data.</text>
</comment>
<dbReference type="HOGENOM" id="CLU_2311683_0_0_1"/>
<dbReference type="Proteomes" id="UP000018721">
    <property type="component" value="Unassembled WGS sequence"/>
</dbReference>
<gene>
    <name evidence="1" type="ORF">F443_14372</name>
</gene>
<dbReference type="EMBL" id="ANIZ01002487">
    <property type="protein sequence ID" value="ETI40154.1"/>
    <property type="molecule type" value="Genomic_DNA"/>
</dbReference>
<keyword evidence="2" id="KW-1185">Reference proteome</keyword>
<accession>V9ELP8</accession>
<organism evidence="1 2">
    <name type="scientific">Phytophthora nicotianae P1569</name>
    <dbReference type="NCBI Taxonomy" id="1317065"/>
    <lineage>
        <taxon>Eukaryota</taxon>
        <taxon>Sar</taxon>
        <taxon>Stramenopiles</taxon>
        <taxon>Oomycota</taxon>
        <taxon>Peronosporomycetes</taxon>
        <taxon>Peronosporales</taxon>
        <taxon>Peronosporaceae</taxon>
        <taxon>Phytophthora</taxon>
    </lineage>
</organism>
<protein>
    <submittedName>
        <fullName evidence="1">Uncharacterized protein</fullName>
    </submittedName>
</protein>
<sequence length="100" mass="10913">MPALMTGMTGKPPLRWHACTPKHKDRAGDPYVETFVAQRAVCVPLRQAGCQRALDEAVNSIGTDHGRYSVALFQTLVAAAPVALARSVTMPYRAMHFKTC</sequence>
<evidence type="ECO:0000313" key="1">
    <source>
        <dbReference type="EMBL" id="ETI40154.1"/>
    </source>
</evidence>
<evidence type="ECO:0000313" key="2">
    <source>
        <dbReference type="Proteomes" id="UP000018721"/>
    </source>
</evidence>
<name>V9ELP8_PHYNI</name>